<proteinExistence type="predicted"/>
<accession>A0AAD7ECV8</accession>
<keyword evidence="3" id="KW-1185">Reference proteome</keyword>
<evidence type="ECO:0000256" key="1">
    <source>
        <dbReference type="SAM" id="MobiDB-lite"/>
    </source>
</evidence>
<sequence length="267" mass="29944">MDPIYFQDSLGNIIAPIWSSKDSIQLCSVLALPSQVAPKFLHYKDSVPLLLLAFARKVMLLDLDFTTNAVWYQSEQHWLGWISTGEPPRLPYKTKDVLNLLGICFQCGLVATIDSFYDAYNSDHQISPVEHVAGCHLNSAWIQQASYLGEHLHTISHSLAENCEFYCRKPPGNRLGDFPEPIDGSALEVLFSNKGEAQDAAVKAKRGILSLLRSLAWMLSLIQLSKTKLSVGDQKYLQELHLGDRPKNWSRLQSHKRPAQNQLSSLG</sequence>
<gene>
    <name evidence="2" type="ORF">DFH08DRAFT_821780</name>
</gene>
<dbReference type="EMBL" id="JARIHO010000069">
    <property type="protein sequence ID" value="KAJ7312950.1"/>
    <property type="molecule type" value="Genomic_DNA"/>
</dbReference>
<evidence type="ECO:0000313" key="3">
    <source>
        <dbReference type="Proteomes" id="UP001218218"/>
    </source>
</evidence>
<dbReference type="AlphaFoldDB" id="A0AAD7ECV8"/>
<organism evidence="2 3">
    <name type="scientific">Mycena albidolilacea</name>
    <dbReference type="NCBI Taxonomy" id="1033008"/>
    <lineage>
        <taxon>Eukaryota</taxon>
        <taxon>Fungi</taxon>
        <taxon>Dikarya</taxon>
        <taxon>Basidiomycota</taxon>
        <taxon>Agaricomycotina</taxon>
        <taxon>Agaricomycetes</taxon>
        <taxon>Agaricomycetidae</taxon>
        <taxon>Agaricales</taxon>
        <taxon>Marasmiineae</taxon>
        <taxon>Mycenaceae</taxon>
        <taxon>Mycena</taxon>
    </lineage>
</organism>
<name>A0AAD7ECV8_9AGAR</name>
<protein>
    <submittedName>
        <fullName evidence="2">Uncharacterized protein</fullName>
    </submittedName>
</protein>
<dbReference type="Proteomes" id="UP001218218">
    <property type="component" value="Unassembled WGS sequence"/>
</dbReference>
<evidence type="ECO:0000313" key="2">
    <source>
        <dbReference type="EMBL" id="KAJ7312950.1"/>
    </source>
</evidence>
<feature type="region of interest" description="Disordered" evidence="1">
    <location>
        <begin position="248"/>
        <end position="267"/>
    </location>
</feature>
<reference evidence="2" key="1">
    <citation type="submission" date="2023-03" db="EMBL/GenBank/DDBJ databases">
        <title>Massive genome expansion in bonnet fungi (Mycena s.s.) driven by repeated elements and novel gene families across ecological guilds.</title>
        <authorList>
            <consortium name="Lawrence Berkeley National Laboratory"/>
            <person name="Harder C.B."/>
            <person name="Miyauchi S."/>
            <person name="Viragh M."/>
            <person name="Kuo A."/>
            <person name="Thoen E."/>
            <person name="Andreopoulos B."/>
            <person name="Lu D."/>
            <person name="Skrede I."/>
            <person name="Drula E."/>
            <person name="Henrissat B."/>
            <person name="Morin E."/>
            <person name="Kohler A."/>
            <person name="Barry K."/>
            <person name="LaButti K."/>
            <person name="Morin E."/>
            <person name="Salamov A."/>
            <person name="Lipzen A."/>
            <person name="Mereny Z."/>
            <person name="Hegedus B."/>
            <person name="Baldrian P."/>
            <person name="Stursova M."/>
            <person name="Weitz H."/>
            <person name="Taylor A."/>
            <person name="Grigoriev I.V."/>
            <person name="Nagy L.G."/>
            <person name="Martin F."/>
            <person name="Kauserud H."/>
        </authorList>
    </citation>
    <scope>NUCLEOTIDE SEQUENCE</scope>
    <source>
        <strain evidence="2">CBHHK002</strain>
    </source>
</reference>
<comment type="caution">
    <text evidence="2">The sequence shown here is derived from an EMBL/GenBank/DDBJ whole genome shotgun (WGS) entry which is preliminary data.</text>
</comment>